<sequence>MDSRLRDLINDYLKRVSEAIELMKLSGFELPISNNAWAGNSIPQSGELHSGIRYFKHGYGCAVHLRTGTIDFDFGEHGEFNGFDFWRLSGFAKDNLSQYGFQTPDELKQCFDAEITKSNLLYSGYILYYLNEQQ</sequence>
<reference evidence="2" key="1">
    <citation type="submission" date="2020-07" db="EMBL/GenBank/DDBJ databases">
        <title>Persistence and transmission of plasmid-borne blaNDM genes carried by diverse species of Enterobacterium in a Chinese goose farm.</title>
        <authorList>
            <person name="Fang L.-X."/>
            <person name="Cen D.-J."/>
        </authorList>
    </citation>
    <scope>NUCLEOTIDE SEQUENCE</scope>
    <source>
        <strain evidence="2">M2</strain>
        <plasmid evidence="2">pM2-1</plasmid>
    </source>
</reference>
<evidence type="ECO:0000259" key="1">
    <source>
        <dbReference type="Pfam" id="PF21837"/>
    </source>
</evidence>
<organism evidence="2">
    <name type="scientific">Providencia stuartii</name>
    <dbReference type="NCBI Taxonomy" id="588"/>
    <lineage>
        <taxon>Bacteria</taxon>
        <taxon>Pseudomonadati</taxon>
        <taxon>Pseudomonadota</taxon>
        <taxon>Gammaproteobacteria</taxon>
        <taxon>Enterobacterales</taxon>
        <taxon>Morganellaceae</taxon>
        <taxon>Providencia</taxon>
    </lineage>
</organism>
<geneLocation type="plasmid" evidence="2">
    <name>pM2-1</name>
</geneLocation>
<gene>
    <name evidence="2" type="ORF">EKPLLCFL_00095</name>
</gene>
<evidence type="ECO:0000313" key="2">
    <source>
        <dbReference type="EMBL" id="QSM62330.1"/>
    </source>
</evidence>
<keyword evidence="2" id="KW-0614">Plasmid</keyword>
<dbReference type="InterPro" id="IPR054191">
    <property type="entry name" value="DUF6896"/>
</dbReference>
<proteinExistence type="predicted"/>
<protein>
    <recommendedName>
        <fullName evidence="1">DUF6896 domain-containing protein</fullName>
    </recommendedName>
</protein>
<dbReference type="EMBL" id="MT813046">
    <property type="protein sequence ID" value="QSM62330.1"/>
    <property type="molecule type" value="Genomic_DNA"/>
</dbReference>
<dbReference type="AlphaFoldDB" id="A0A899NMU4"/>
<feature type="domain" description="DUF6896" evidence="1">
    <location>
        <begin position="6"/>
        <end position="130"/>
    </location>
</feature>
<name>A0A899NMU4_PROST</name>
<dbReference type="RefSeq" id="WP_042847052.1">
    <property type="nucleotide sequence ID" value="NZ_CP095444.1"/>
</dbReference>
<accession>A0A899NMU4</accession>
<dbReference type="Pfam" id="PF21837">
    <property type="entry name" value="DUF6896"/>
    <property type="match status" value="1"/>
</dbReference>